<evidence type="ECO:0000313" key="9">
    <source>
        <dbReference type="EMBL" id="KAF2404019.1"/>
    </source>
</evidence>
<dbReference type="PANTHER" id="PTHR22974:SF21">
    <property type="entry name" value="DUAL SPECIFICITY PROTEIN KINASE TTK"/>
    <property type="match status" value="1"/>
</dbReference>
<evidence type="ECO:0000256" key="7">
    <source>
        <dbReference type="SAM" id="MobiDB-lite"/>
    </source>
</evidence>
<dbReference type="InterPro" id="IPR000719">
    <property type="entry name" value="Prot_kinase_dom"/>
</dbReference>
<dbReference type="InterPro" id="IPR017441">
    <property type="entry name" value="Protein_kinase_ATP_BS"/>
</dbReference>
<dbReference type="PROSITE" id="PS50011">
    <property type="entry name" value="PROTEIN_KINASE_DOM"/>
    <property type="match status" value="1"/>
</dbReference>
<dbReference type="InterPro" id="IPR011009">
    <property type="entry name" value="Kinase-like_dom_sf"/>
</dbReference>
<protein>
    <submittedName>
        <fullName evidence="9">Kinase-like protein</fullName>
    </submittedName>
</protein>
<dbReference type="SUPFAM" id="SSF56112">
    <property type="entry name" value="Protein kinase-like (PK-like)"/>
    <property type="match status" value="1"/>
</dbReference>
<dbReference type="PANTHER" id="PTHR22974">
    <property type="entry name" value="MIXED LINEAGE PROTEIN KINASE"/>
    <property type="match status" value="1"/>
</dbReference>
<accession>A0A6G1I7H3</accession>
<keyword evidence="10" id="KW-1185">Reference proteome</keyword>
<feature type="domain" description="Protein kinase" evidence="8">
    <location>
        <begin position="226"/>
        <end position="521"/>
    </location>
</feature>
<keyword evidence="5 6" id="KW-0067">ATP-binding</keyword>
<keyword evidence="4 9" id="KW-0418">Kinase</keyword>
<name>A0A6G1I7H3_9PEZI</name>
<feature type="non-terminal residue" evidence="9">
    <location>
        <position position="560"/>
    </location>
</feature>
<dbReference type="OrthoDB" id="20524at2759"/>
<feature type="binding site" evidence="6">
    <location>
        <position position="254"/>
    </location>
    <ligand>
        <name>ATP</name>
        <dbReference type="ChEBI" id="CHEBI:30616"/>
    </ligand>
</feature>
<dbReference type="GO" id="GO:0005634">
    <property type="term" value="C:nucleus"/>
    <property type="evidence" value="ECO:0007669"/>
    <property type="project" value="TreeGrafter"/>
</dbReference>
<evidence type="ECO:0000256" key="3">
    <source>
        <dbReference type="ARBA" id="ARBA00022741"/>
    </source>
</evidence>
<dbReference type="EMBL" id="ML996689">
    <property type="protein sequence ID" value="KAF2404019.1"/>
    <property type="molecule type" value="Genomic_DNA"/>
</dbReference>
<dbReference type="FunFam" id="1.10.510.10:FF:000377">
    <property type="entry name" value="Checkpoint protein kinase"/>
    <property type="match status" value="1"/>
</dbReference>
<dbReference type="Gene3D" id="1.10.510.10">
    <property type="entry name" value="Transferase(Phosphotransferase) domain 1"/>
    <property type="match status" value="1"/>
</dbReference>
<keyword evidence="2" id="KW-0808">Transferase</keyword>
<evidence type="ECO:0000256" key="4">
    <source>
        <dbReference type="ARBA" id="ARBA00022777"/>
    </source>
</evidence>
<proteinExistence type="predicted"/>
<dbReference type="Gene3D" id="3.30.200.20">
    <property type="entry name" value="Phosphorylase Kinase, domain 1"/>
    <property type="match status" value="1"/>
</dbReference>
<feature type="region of interest" description="Disordered" evidence="7">
    <location>
        <begin position="1"/>
        <end position="138"/>
    </location>
</feature>
<dbReference type="GO" id="GO:0034501">
    <property type="term" value="P:protein localization to kinetochore"/>
    <property type="evidence" value="ECO:0007669"/>
    <property type="project" value="TreeGrafter"/>
</dbReference>
<dbReference type="Pfam" id="PF00069">
    <property type="entry name" value="Pkinase"/>
    <property type="match status" value="1"/>
</dbReference>
<organism evidence="9 10">
    <name type="scientific">Trichodelitschia bisporula</name>
    <dbReference type="NCBI Taxonomy" id="703511"/>
    <lineage>
        <taxon>Eukaryota</taxon>
        <taxon>Fungi</taxon>
        <taxon>Dikarya</taxon>
        <taxon>Ascomycota</taxon>
        <taxon>Pezizomycotina</taxon>
        <taxon>Dothideomycetes</taxon>
        <taxon>Dothideomycetes incertae sedis</taxon>
        <taxon>Phaeotrichales</taxon>
        <taxon>Phaeotrichaceae</taxon>
        <taxon>Trichodelitschia</taxon>
    </lineage>
</organism>
<feature type="compositionally biased region" description="Basic and acidic residues" evidence="7">
    <location>
        <begin position="49"/>
        <end position="62"/>
    </location>
</feature>
<dbReference type="GO" id="GO:0033316">
    <property type="term" value="P:meiotic spindle assembly checkpoint signaling"/>
    <property type="evidence" value="ECO:0007669"/>
    <property type="project" value="TreeGrafter"/>
</dbReference>
<dbReference type="CDD" id="cd14131">
    <property type="entry name" value="PKc_Mps1"/>
    <property type="match status" value="1"/>
</dbReference>
<evidence type="ECO:0000259" key="8">
    <source>
        <dbReference type="PROSITE" id="PS50011"/>
    </source>
</evidence>
<dbReference type="InterPro" id="IPR008271">
    <property type="entry name" value="Ser/Thr_kinase_AS"/>
</dbReference>
<dbReference type="GO" id="GO:0098813">
    <property type="term" value="P:nuclear chromosome segregation"/>
    <property type="evidence" value="ECO:0007669"/>
    <property type="project" value="UniProtKB-ARBA"/>
</dbReference>
<dbReference type="InterPro" id="IPR027084">
    <property type="entry name" value="Mps1_cat"/>
</dbReference>
<dbReference type="GO" id="GO:0005524">
    <property type="term" value="F:ATP binding"/>
    <property type="evidence" value="ECO:0007669"/>
    <property type="project" value="UniProtKB-UniRule"/>
</dbReference>
<keyword evidence="3 6" id="KW-0547">Nucleotide-binding</keyword>
<dbReference type="SMART" id="SM00220">
    <property type="entry name" value="S_TKc"/>
    <property type="match status" value="1"/>
</dbReference>
<keyword evidence="1" id="KW-0723">Serine/threonine-protein kinase</keyword>
<sequence length="560" mass="60851">QRHSPLSALVQSSGFASAAQPLRSMAVGDSDDDEDLQPPPQLSALGRSVLEHDADSRADASPRPRVSRLRISRGGEEDNHDNATPAPSVRVKRVGLQGAPVRRARRTPQSVDSEPPAFDPKADQENAPVPGTVARDPVREKVDSMMKGVSEKAADPGSIMKPVVSVMPVREKPVPLGVASTNTPHRPAPPPPPKMSVIEAATAQAGAATARRKKGKGYFLVNGIRYMQVAKIGRGGSADVYQVMAENGKMFALKRVKLEGAEQAAVAGYKGEIDLLRKLQDVHRVVQYFDHHMDEEKKCLLVLMDLGDADLGTVLRGKMDPEALGGAEARLDITFTRFYWQEMLECVAAIHEQNVVHSDLKPANFLLVRGQLKLIDFGIANAIDIEHTVNVHRDSHIGTPNYMSPESLQDSSASSAAASGSGVAVSMGKLMKLGKPSDVWSLGCILYQMVYGRPPFGHIPNQLHRVMAIINPAIEINYPDTGIGGVSIPPELKRTLRSCLNRDPAQRPTVRDLLSSTDPFTHPEACPELRISEDLLGQVIWNISRRFRDGSKPTPTDDEI</sequence>
<dbReference type="FunFam" id="3.30.200.20:FF:000131">
    <property type="entry name" value="Dual specificity protein kinase TTK"/>
    <property type="match status" value="1"/>
</dbReference>
<dbReference type="PROSITE" id="PS00107">
    <property type="entry name" value="PROTEIN_KINASE_ATP"/>
    <property type="match status" value="1"/>
</dbReference>
<dbReference type="GO" id="GO:0007094">
    <property type="term" value="P:mitotic spindle assembly checkpoint signaling"/>
    <property type="evidence" value="ECO:0007669"/>
    <property type="project" value="TreeGrafter"/>
</dbReference>
<reference evidence="9" key="1">
    <citation type="journal article" date="2020" name="Stud. Mycol.">
        <title>101 Dothideomycetes genomes: a test case for predicting lifestyles and emergence of pathogens.</title>
        <authorList>
            <person name="Haridas S."/>
            <person name="Albert R."/>
            <person name="Binder M."/>
            <person name="Bloem J."/>
            <person name="Labutti K."/>
            <person name="Salamov A."/>
            <person name="Andreopoulos B."/>
            <person name="Baker S."/>
            <person name="Barry K."/>
            <person name="Bills G."/>
            <person name="Bluhm B."/>
            <person name="Cannon C."/>
            <person name="Castanera R."/>
            <person name="Culley D."/>
            <person name="Daum C."/>
            <person name="Ezra D."/>
            <person name="Gonzalez J."/>
            <person name="Henrissat B."/>
            <person name="Kuo A."/>
            <person name="Liang C."/>
            <person name="Lipzen A."/>
            <person name="Lutzoni F."/>
            <person name="Magnuson J."/>
            <person name="Mondo S."/>
            <person name="Nolan M."/>
            <person name="Ohm R."/>
            <person name="Pangilinan J."/>
            <person name="Park H.-J."/>
            <person name="Ramirez L."/>
            <person name="Alfaro M."/>
            <person name="Sun H."/>
            <person name="Tritt A."/>
            <person name="Yoshinaga Y."/>
            <person name="Zwiers L.-H."/>
            <person name="Turgeon B."/>
            <person name="Goodwin S."/>
            <person name="Spatafora J."/>
            <person name="Crous P."/>
            <person name="Grigoriev I."/>
        </authorList>
    </citation>
    <scope>NUCLEOTIDE SEQUENCE</scope>
    <source>
        <strain evidence="9">CBS 262.69</strain>
    </source>
</reference>
<evidence type="ECO:0000256" key="5">
    <source>
        <dbReference type="ARBA" id="ARBA00022840"/>
    </source>
</evidence>
<gene>
    <name evidence="9" type="ORF">EJ06DRAFT_460378</name>
</gene>
<evidence type="ECO:0000256" key="2">
    <source>
        <dbReference type="ARBA" id="ARBA00022679"/>
    </source>
</evidence>
<dbReference type="AlphaFoldDB" id="A0A6G1I7H3"/>
<evidence type="ECO:0000313" key="10">
    <source>
        <dbReference type="Proteomes" id="UP000799640"/>
    </source>
</evidence>
<evidence type="ECO:0000256" key="1">
    <source>
        <dbReference type="ARBA" id="ARBA00022527"/>
    </source>
</evidence>
<dbReference type="GO" id="GO:0004674">
    <property type="term" value="F:protein serine/threonine kinase activity"/>
    <property type="evidence" value="ECO:0007669"/>
    <property type="project" value="UniProtKB-KW"/>
</dbReference>
<dbReference type="PROSITE" id="PS00108">
    <property type="entry name" value="PROTEIN_KINASE_ST"/>
    <property type="match status" value="1"/>
</dbReference>
<evidence type="ECO:0000256" key="6">
    <source>
        <dbReference type="PROSITE-ProRule" id="PRU10141"/>
    </source>
</evidence>
<feature type="non-terminal residue" evidence="9">
    <location>
        <position position="1"/>
    </location>
</feature>
<dbReference type="Proteomes" id="UP000799640">
    <property type="component" value="Unassembled WGS sequence"/>
</dbReference>
<dbReference type="GO" id="GO:0004712">
    <property type="term" value="F:protein serine/threonine/tyrosine kinase activity"/>
    <property type="evidence" value="ECO:0007669"/>
    <property type="project" value="TreeGrafter"/>
</dbReference>
<dbReference type="GO" id="GO:0000776">
    <property type="term" value="C:kinetochore"/>
    <property type="evidence" value="ECO:0007669"/>
    <property type="project" value="TreeGrafter"/>
</dbReference>